<dbReference type="OrthoDB" id="1373043at2"/>
<evidence type="ECO:0000313" key="5">
    <source>
        <dbReference type="Proteomes" id="UP000245449"/>
    </source>
</evidence>
<evidence type="ECO:0000256" key="1">
    <source>
        <dbReference type="ARBA" id="ARBA00022729"/>
    </source>
</evidence>
<dbReference type="RefSeq" id="WP_116723959.1">
    <property type="nucleotide sequence ID" value="NZ_QCZI01000003.1"/>
</dbReference>
<sequence>MKLKLFITLALLCNMLFANAVPDVVNRKYDLREEVAVNQITCSASSTSLCQGTSVALTFIANGTYNTGNVFTAQLSDASGSFVSPVNIGTKSALVSGTIPAIIPSNAIAGTGYRIRVVASSLATIGLDNGTNITVFQAPIASISGMSTICSGSRGTVTFTGTPNATVTYAINGGPNQTIVLDATGNATLMTSPLSVSSTYSLVSVASSGSVCSKILSKSAMINVIPLPVAAISTSTPTVCSGSTGTVTFTGTPNVTVTYKVNFGANQTILLGTGGTATITTPIVTDSTTYSLVSATSSGGCSQALSGNVTIAVYSAPTGNSLQGPCVSDPSDATLASFILVGTNIKWYDASSGGLLLPLTTVLTDAKIYWASQTNPNTGCESSRCPVKATVMLVPVPTGNALQMFCNDPLNPPTVASLVASGNNNWYAVATGGFRLAPTTPLVDGQSYYATTVSLPCESTTRFKVTALVTNNAVTLSGNQGICVGLTTVFSPSAAGGTWISSSPAVATINPATGVITGVSAGTATMIYSVTGTGGCPDATSTRNVTVNSAPNAGSNAIVSICSNSGPIDLFLFLGATAQPGGIWTPALVSGKGIFNPSVDAAGQYVYTVAGSSSCLANTAMVTVTIRPNEMPIFTPIAPICSGSTLAPLPTTSTNGISGTWSPSLNNIATTTYTFTPDAGQCATRTLLTITVSSNPVMATFNCDPTLATSSNSVFFDWSNVVGYIKYNYTYSINGGASITGSTQVSHYEVFGVSEGQNVTFGIVSVEGVPCFLPSLITCSLPCKTNVTPIFPPIAPICSGGTLAPLLTTSLNGISGTWTPALNNTATTTYTFSPNAGQCATSSTLTITVNLKPKFIKLTNYFLCDNDNDGSVCFNSRAKDAEITGGNTNLIVEYYTSPNGGNILPNTICMKTGFIQLFFAKVYDPLFPDCYLINSFSVNAIPLPIPKITTVNDMHEIYVDNTTVAQPLLLDSQLSGIYSFQWYEDGAAIIGANSATYLVNIFSPNGIRNYTVDVTNSATGCMGTSLVFTVSQSPVPAPSGNRLQYFTAGQTLANLEVAGSGILWHSGPTNRSASSNVLPMNTLLVNGMTYYASQTINGYESPTRLDVKVQVTLSNNQFKFKDLKYSPNPIVDVLHIQSEDVIKKVSVCNTLGQEVYRQKCNTLELHLELSYLVSGNYFIKVESDSKQQVFKVIKK</sequence>
<accession>A0A2U1JMU3</accession>
<proteinExistence type="predicted"/>
<feature type="chain" id="PRO_5015668105" description="Secretion system C-terminal sorting domain-containing protein" evidence="2">
    <location>
        <begin position="21"/>
        <end position="1195"/>
    </location>
</feature>
<keyword evidence="5" id="KW-1185">Reference proteome</keyword>
<organism evidence="4 5">
    <name type="scientific">Flavobacterium psychrotolerans</name>
    <dbReference type="NCBI Taxonomy" id="2169410"/>
    <lineage>
        <taxon>Bacteria</taxon>
        <taxon>Pseudomonadati</taxon>
        <taxon>Bacteroidota</taxon>
        <taxon>Flavobacteriia</taxon>
        <taxon>Flavobacteriales</taxon>
        <taxon>Flavobacteriaceae</taxon>
        <taxon>Flavobacterium</taxon>
    </lineage>
</organism>
<dbReference type="AlphaFoldDB" id="A0A2U1JMU3"/>
<dbReference type="Proteomes" id="UP000245449">
    <property type="component" value="Unassembled WGS sequence"/>
</dbReference>
<keyword evidence="1 2" id="KW-0732">Signal</keyword>
<dbReference type="InterPro" id="IPR026444">
    <property type="entry name" value="Secre_tail"/>
</dbReference>
<dbReference type="Gene3D" id="2.60.40.1220">
    <property type="match status" value="2"/>
</dbReference>
<evidence type="ECO:0000256" key="2">
    <source>
        <dbReference type="SAM" id="SignalP"/>
    </source>
</evidence>
<feature type="domain" description="Secretion system C-terminal sorting" evidence="3">
    <location>
        <begin position="1127"/>
        <end position="1193"/>
    </location>
</feature>
<dbReference type="NCBIfam" id="TIGR04183">
    <property type="entry name" value="Por_Secre_tail"/>
    <property type="match status" value="1"/>
</dbReference>
<dbReference type="Pfam" id="PF18962">
    <property type="entry name" value="Por_Secre_tail"/>
    <property type="match status" value="1"/>
</dbReference>
<name>A0A2U1JMU3_9FLAO</name>
<protein>
    <recommendedName>
        <fullName evidence="3">Secretion system C-terminal sorting domain-containing protein</fullName>
    </recommendedName>
</protein>
<dbReference type="Gene3D" id="2.60.40.1080">
    <property type="match status" value="1"/>
</dbReference>
<dbReference type="EMBL" id="QCZI01000003">
    <property type="protein sequence ID" value="PWA06487.1"/>
    <property type="molecule type" value="Genomic_DNA"/>
</dbReference>
<gene>
    <name evidence="4" type="ORF">DB895_03445</name>
</gene>
<dbReference type="InterPro" id="IPR014755">
    <property type="entry name" value="Cu-Rt/internalin_Ig-like"/>
</dbReference>
<comment type="caution">
    <text evidence="4">The sequence shown here is derived from an EMBL/GenBank/DDBJ whole genome shotgun (WGS) entry which is preliminary data.</text>
</comment>
<feature type="signal peptide" evidence="2">
    <location>
        <begin position="1"/>
        <end position="20"/>
    </location>
</feature>
<evidence type="ECO:0000313" key="4">
    <source>
        <dbReference type="EMBL" id="PWA06487.1"/>
    </source>
</evidence>
<evidence type="ECO:0000259" key="3">
    <source>
        <dbReference type="Pfam" id="PF18962"/>
    </source>
</evidence>
<reference evidence="4 5" key="1">
    <citation type="submission" date="2018-04" db="EMBL/GenBank/DDBJ databases">
        <title>Flavobacterium sp. nov., isolated from glacier ice.</title>
        <authorList>
            <person name="Liu Q."/>
            <person name="Xin Y.-H."/>
        </authorList>
    </citation>
    <scope>NUCLEOTIDE SEQUENCE [LARGE SCALE GENOMIC DNA]</scope>
    <source>
        <strain evidence="4 5">RB1R5</strain>
    </source>
</reference>